<feature type="chain" id="PRO_5011475166" description="DUF4252 domain-containing protein" evidence="1">
    <location>
        <begin position="20"/>
        <end position="175"/>
    </location>
</feature>
<evidence type="ECO:0000313" key="2">
    <source>
        <dbReference type="EMBL" id="SFA73437.1"/>
    </source>
</evidence>
<evidence type="ECO:0008006" key="4">
    <source>
        <dbReference type="Google" id="ProtNLM"/>
    </source>
</evidence>
<organism evidence="2 3">
    <name type="scientific">Flavobacterium swingsii</name>
    <dbReference type="NCBI Taxonomy" id="498292"/>
    <lineage>
        <taxon>Bacteria</taxon>
        <taxon>Pseudomonadati</taxon>
        <taxon>Bacteroidota</taxon>
        <taxon>Flavobacteriia</taxon>
        <taxon>Flavobacteriales</taxon>
        <taxon>Flavobacteriaceae</taxon>
        <taxon>Flavobacterium</taxon>
    </lineage>
</organism>
<dbReference type="InterPro" id="IPR025348">
    <property type="entry name" value="DUF4252"/>
</dbReference>
<proteinExistence type="predicted"/>
<protein>
    <recommendedName>
        <fullName evidence="4">DUF4252 domain-containing protein</fullName>
    </recommendedName>
</protein>
<gene>
    <name evidence="2" type="ORF">SAMN05660845_0288</name>
</gene>
<dbReference type="OrthoDB" id="705638at2"/>
<dbReference type="Proteomes" id="UP000199604">
    <property type="component" value="Unassembled WGS sequence"/>
</dbReference>
<evidence type="ECO:0000256" key="1">
    <source>
        <dbReference type="SAM" id="SignalP"/>
    </source>
</evidence>
<evidence type="ECO:0000313" key="3">
    <source>
        <dbReference type="Proteomes" id="UP000199604"/>
    </source>
</evidence>
<name>A0A1I0VBL5_9FLAO</name>
<dbReference type="STRING" id="498292.SAMN05660845_0288"/>
<reference evidence="3" key="1">
    <citation type="submission" date="2016-10" db="EMBL/GenBank/DDBJ databases">
        <authorList>
            <person name="Varghese N."/>
            <person name="Submissions S."/>
        </authorList>
    </citation>
    <scope>NUCLEOTIDE SEQUENCE [LARGE SCALE GENOMIC DNA]</scope>
    <source>
        <strain evidence="3">DSM 21789</strain>
    </source>
</reference>
<feature type="signal peptide" evidence="1">
    <location>
        <begin position="1"/>
        <end position="19"/>
    </location>
</feature>
<keyword evidence="1" id="KW-0732">Signal</keyword>
<keyword evidence="3" id="KW-1185">Reference proteome</keyword>
<dbReference type="RefSeq" id="WP_091473736.1">
    <property type="nucleotide sequence ID" value="NZ_FOJT01000001.1"/>
</dbReference>
<dbReference type="EMBL" id="FOJT01000001">
    <property type="protein sequence ID" value="SFA73437.1"/>
    <property type="molecule type" value="Genomic_DNA"/>
</dbReference>
<dbReference type="Pfam" id="PF14060">
    <property type="entry name" value="DUF4252"/>
    <property type="match status" value="1"/>
</dbReference>
<dbReference type="AlphaFoldDB" id="A0A1I0VBL5"/>
<accession>A0A1I0VBL5</accession>
<sequence>MKKSIIIALFILLPFFSQAQSLFDKYDGQDSVTSIIVNKKMFDLMSKVKMEASDKDAQKYLALIKKLDNLKVFMTSSSKTTADMKFNVEKYLKTSNLDELMRVNDGGKNVKIYVKSGSSDSQVKELLMFIENTNVKDNQTVLMSLTGDFDINEISTLTNKMNIPGGDVLKKAGKN</sequence>